<dbReference type="RefSeq" id="XP_068361496.1">
    <property type="nucleotide sequence ID" value="XM_068503014.1"/>
</dbReference>
<dbReference type="FunFam" id="3.40.50.1000:FF:000093">
    <property type="entry name" value="NLI interacting factor-like phosphatase family protein"/>
    <property type="match status" value="1"/>
</dbReference>
<dbReference type="Proteomes" id="UP000179807">
    <property type="component" value="Unassembled WGS sequence"/>
</dbReference>
<feature type="region of interest" description="Disordered" evidence="1">
    <location>
        <begin position="27"/>
        <end position="51"/>
    </location>
</feature>
<keyword evidence="4" id="KW-1185">Reference proteome</keyword>
<dbReference type="CDD" id="cd07521">
    <property type="entry name" value="HAD_FCP1-like"/>
    <property type="match status" value="1"/>
</dbReference>
<comment type="caution">
    <text evidence="3">The sequence shown here is derived from an EMBL/GenBank/DDBJ whole genome shotgun (WGS) entry which is preliminary data.</text>
</comment>
<dbReference type="GeneID" id="94837718"/>
<dbReference type="SMART" id="SM00577">
    <property type="entry name" value="CPDc"/>
    <property type="match status" value="1"/>
</dbReference>
<proteinExistence type="predicted"/>
<dbReference type="SUPFAM" id="SSF56784">
    <property type="entry name" value="HAD-like"/>
    <property type="match status" value="1"/>
</dbReference>
<dbReference type="PROSITE" id="PS50969">
    <property type="entry name" value="FCP1"/>
    <property type="match status" value="1"/>
</dbReference>
<name>A0A1J4KBS4_9EUKA</name>
<dbReference type="InterPro" id="IPR011948">
    <property type="entry name" value="Dullard_phosphatase"/>
</dbReference>
<evidence type="ECO:0000259" key="2">
    <source>
        <dbReference type="PROSITE" id="PS50969"/>
    </source>
</evidence>
<dbReference type="Pfam" id="PF03031">
    <property type="entry name" value="NIF"/>
    <property type="match status" value="1"/>
</dbReference>
<dbReference type="Gene3D" id="3.40.50.1000">
    <property type="entry name" value="HAD superfamily/HAD-like"/>
    <property type="match status" value="1"/>
</dbReference>
<accession>A0A1J4KBS4</accession>
<evidence type="ECO:0000313" key="3">
    <source>
        <dbReference type="EMBL" id="OHT08360.1"/>
    </source>
</evidence>
<evidence type="ECO:0000256" key="1">
    <source>
        <dbReference type="SAM" id="MobiDB-lite"/>
    </source>
</evidence>
<organism evidence="3 4">
    <name type="scientific">Tritrichomonas foetus</name>
    <dbReference type="NCBI Taxonomy" id="1144522"/>
    <lineage>
        <taxon>Eukaryota</taxon>
        <taxon>Metamonada</taxon>
        <taxon>Parabasalia</taxon>
        <taxon>Tritrichomonadida</taxon>
        <taxon>Tritrichomonadidae</taxon>
        <taxon>Tritrichomonas</taxon>
    </lineage>
</organism>
<dbReference type="InterPro" id="IPR036412">
    <property type="entry name" value="HAD-like_sf"/>
</dbReference>
<reference evidence="3" key="1">
    <citation type="submission" date="2016-10" db="EMBL/GenBank/DDBJ databases">
        <authorList>
            <person name="Benchimol M."/>
            <person name="Almeida L.G."/>
            <person name="Vasconcelos A.T."/>
            <person name="Perreira-Neves A."/>
            <person name="Rosa I.A."/>
            <person name="Tasca T."/>
            <person name="Bogo M.R."/>
            <person name="de Souza W."/>
        </authorList>
    </citation>
    <scope>NUCLEOTIDE SEQUENCE [LARGE SCALE GENOMIC DNA]</scope>
    <source>
        <strain evidence="3">K</strain>
    </source>
</reference>
<dbReference type="VEuPathDB" id="TrichDB:TRFO_23193"/>
<dbReference type="GO" id="GO:0016791">
    <property type="term" value="F:phosphatase activity"/>
    <property type="evidence" value="ECO:0007669"/>
    <property type="project" value="InterPro"/>
</dbReference>
<dbReference type="InterPro" id="IPR023214">
    <property type="entry name" value="HAD_sf"/>
</dbReference>
<feature type="domain" description="FCP1 homology" evidence="2">
    <location>
        <begin position="176"/>
        <end position="334"/>
    </location>
</feature>
<dbReference type="PANTHER" id="PTHR12210">
    <property type="entry name" value="DULLARD PROTEIN PHOSPHATASE"/>
    <property type="match status" value="1"/>
</dbReference>
<gene>
    <name evidence="3" type="ORF">TRFO_23193</name>
</gene>
<sequence length="348" mass="39482">MKKFSYRIRSQKFRRIFLMSLHQTSEPIIQNNDEHNDGNDDSDDSDEMSHVRGKHTLDPKVIHNLEMEILKTMAGTNPIDSLFSSNLPDSSINSNVMGSSLFNSSQSFSLESFTVDSVTTTSLTSTSSELETIQQESNRCCSRHAQIQNGSIHESKKPLSVGENKSVELLPSQSKEDKGKICLVLDLDETLIHSSFLAIPHADFRFILGIEQNPVGVFVCVRPGAERFLRELGTLYEIVIFTASCQIYADKVINTIDKSKVVKHRLYRESCTDFGGSYVKDLSRLNRNLEKIIIIDNSSVSYLLQPYNAISISSWYDDPTDNQLFVISDFLKKYYKENNIYDILVPHE</sequence>
<dbReference type="EMBL" id="MLAK01000670">
    <property type="protein sequence ID" value="OHT08360.1"/>
    <property type="molecule type" value="Genomic_DNA"/>
</dbReference>
<evidence type="ECO:0000313" key="4">
    <source>
        <dbReference type="Proteomes" id="UP000179807"/>
    </source>
</evidence>
<dbReference type="InterPro" id="IPR004274">
    <property type="entry name" value="FCP1_dom"/>
</dbReference>
<dbReference type="NCBIfam" id="TIGR02251">
    <property type="entry name" value="HIF-SF_euk"/>
    <property type="match status" value="1"/>
</dbReference>
<dbReference type="AlphaFoldDB" id="A0A1J4KBS4"/>
<dbReference type="InterPro" id="IPR050365">
    <property type="entry name" value="TIM50"/>
</dbReference>
<protein>
    <submittedName>
        <fullName evidence="3">NLI interacting factor-like phosphatase family protein</fullName>
    </submittedName>
</protein>
<dbReference type="OrthoDB" id="277011at2759"/>